<organism evidence="2 3">
    <name type="scientific">Candidatus Edwardsbacteria bacterium GWF2_54_11</name>
    <dbReference type="NCBI Taxonomy" id="1817851"/>
    <lineage>
        <taxon>Bacteria</taxon>
        <taxon>Candidatus Edwardsiibacteriota</taxon>
    </lineage>
</organism>
<dbReference type="EMBL" id="MFFM01000017">
    <property type="protein sequence ID" value="OGF13474.1"/>
    <property type="molecule type" value="Genomic_DNA"/>
</dbReference>
<reference evidence="2 3" key="1">
    <citation type="journal article" date="2016" name="Nat. Commun.">
        <title>Thousands of microbial genomes shed light on interconnected biogeochemical processes in an aquifer system.</title>
        <authorList>
            <person name="Anantharaman K."/>
            <person name="Brown C.T."/>
            <person name="Hug L.A."/>
            <person name="Sharon I."/>
            <person name="Castelle C.J."/>
            <person name="Probst A.J."/>
            <person name="Thomas B.C."/>
            <person name="Singh A."/>
            <person name="Wilkins M.J."/>
            <person name="Karaoz U."/>
            <person name="Brodie E.L."/>
            <person name="Williams K.H."/>
            <person name="Hubbard S.S."/>
            <person name="Banfield J.F."/>
        </authorList>
    </citation>
    <scope>NUCLEOTIDE SEQUENCE [LARGE SCALE GENOMIC DNA]</scope>
</reference>
<dbReference type="Pfam" id="PF00578">
    <property type="entry name" value="AhpC-TSA"/>
    <property type="match status" value="1"/>
</dbReference>
<dbReference type="InterPro" id="IPR000866">
    <property type="entry name" value="AhpC/TSA"/>
</dbReference>
<dbReference type="AlphaFoldDB" id="A0A1F5RGK9"/>
<protein>
    <recommendedName>
        <fullName evidence="1">Thioredoxin domain-containing protein</fullName>
    </recommendedName>
</protein>
<dbReference type="Proteomes" id="UP000177230">
    <property type="component" value="Unassembled WGS sequence"/>
</dbReference>
<dbReference type="SUPFAM" id="SSF52833">
    <property type="entry name" value="Thioredoxin-like"/>
    <property type="match status" value="1"/>
</dbReference>
<dbReference type="GO" id="GO:0016491">
    <property type="term" value="F:oxidoreductase activity"/>
    <property type="evidence" value="ECO:0007669"/>
    <property type="project" value="InterPro"/>
</dbReference>
<dbReference type="Gene3D" id="3.40.30.10">
    <property type="entry name" value="Glutaredoxin"/>
    <property type="match status" value="1"/>
</dbReference>
<dbReference type="PANTHER" id="PTHR42852:SF18">
    <property type="entry name" value="CHROMOSOME UNDETERMINED SCAFFOLD_47, WHOLE GENOME SHOTGUN SEQUENCE"/>
    <property type="match status" value="1"/>
</dbReference>
<name>A0A1F5RGK9_9BACT</name>
<dbReference type="CDD" id="cd02966">
    <property type="entry name" value="TlpA_like_family"/>
    <property type="match status" value="1"/>
</dbReference>
<evidence type="ECO:0000313" key="2">
    <source>
        <dbReference type="EMBL" id="OGF13474.1"/>
    </source>
</evidence>
<proteinExistence type="predicted"/>
<dbReference type="PROSITE" id="PS51352">
    <property type="entry name" value="THIOREDOXIN_2"/>
    <property type="match status" value="1"/>
</dbReference>
<dbReference type="PANTHER" id="PTHR42852">
    <property type="entry name" value="THIOL:DISULFIDE INTERCHANGE PROTEIN DSBE"/>
    <property type="match status" value="1"/>
</dbReference>
<dbReference type="InterPro" id="IPR050553">
    <property type="entry name" value="Thioredoxin_ResA/DsbE_sf"/>
</dbReference>
<dbReference type="InterPro" id="IPR013766">
    <property type="entry name" value="Thioredoxin_domain"/>
</dbReference>
<accession>A0A1F5RGK9</accession>
<comment type="caution">
    <text evidence="2">The sequence shown here is derived from an EMBL/GenBank/DDBJ whole genome shotgun (WGS) entry which is preliminary data.</text>
</comment>
<evidence type="ECO:0000313" key="3">
    <source>
        <dbReference type="Proteomes" id="UP000177230"/>
    </source>
</evidence>
<gene>
    <name evidence="2" type="ORF">A2024_06435</name>
</gene>
<evidence type="ECO:0000259" key="1">
    <source>
        <dbReference type="PROSITE" id="PS51352"/>
    </source>
</evidence>
<dbReference type="GO" id="GO:0016209">
    <property type="term" value="F:antioxidant activity"/>
    <property type="evidence" value="ECO:0007669"/>
    <property type="project" value="InterPro"/>
</dbReference>
<feature type="domain" description="Thioredoxin" evidence="1">
    <location>
        <begin position="18"/>
        <end position="162"/>
    </location>
</feature>
<sequence>MRTFISIILLSAGLLITATSAAGVLNFKLKPLEGKKKVELARVLETGPALIAFWATWCHPCQEELIHIQKLYQMYADSGMSFYAVSIDDAKTAGRVKAVAKGKRFTLPILLDPEQEAMRSFSLINVPGVYILGRDGKLLYQHTGYKPGDEAALEENVRTILKLAPGPTAPAAGDSTACGVDSSCCPVKEEK</sequence>
<dbReference type="InterPro" id="IPR036249">
    <property type="entry name" value="Thioredoxin-like_sf"/>
</dbReference>